<dbReference type="InterPro" id="IPR036419">
    <property type="entry name" value="Ribosomal_S3_C_sf"/>
</dbReference>
<gene>
    <name evidence="8" type="primary">rpsC</name>
    <name evidence="11" type="ORF">A2431_01600</name>
</gene>
<dbReference type="Gene3D" id="3.30.300.20">
    <property type="match status" value="1"/>
</dbReference>
<evidence type="ECO:0000313" key="11">
    <source>
        <dbReference type="EMBL" id="OHB16373.1"/>
    </source>
</evidence>
<dbReference type="PROSITE" id="PS50823">
    <property type="entry name" value="KH_TYPE_2"/>
    <property type="match status" value="1"/>
</dbReference>
<dbReference type="Proteomes" id="UP000177697">
    <property type="component" value="Unassembled WGS sequence"/>
</dbReference>
<dbReference type="CDD" id="cd02412">
    <property type="entry name" value="KH-II_30S_S3"/>
    <property type="match status" value="1"/>
</dbReference>
<dbReference type="NCBIfam" id="TIGR01009">
    <property type="entry name" value="rpsC_bact"/>
    <property type="match status" value="1"/>
</dbReference>
<evidence type="ECO:0000256" key="8">
    <source>
        <dbReference type="HAMAP-Rule" id="MF_01309"/>
    </source>
</evidence>
<dbReference type="GO" id="GO:0006412">
    <property type="term" value="P:translation"/>
    <property type="evidence" value="ECO:0007669"/>
    <property type="project" value="UniProtKB-UniRule"/>
</dbReference>
<dbReference type="Pfam" id="PF00189">
    <property type="entry name" value="Ribosomal_S3_C"/>
    <property type="match status" value="1"/>
</dbReference>
<dbReference type="InterPro" id="IPR004087">
    <property type="entry name" value="KH_dom"/>
</dbReference>
<dbReference type="PANTHER" id="PTHR11760:SF19">
    <property type="entry name" value="SMALL RIBOSOMAL SUBUNIT PROTEIN US3C"/>
    <property type="match status" value="1"/>
</dbReference>
<dbReference type="InterPro" id="IPR005704">
    <property type="entry name" value="Ribosomal_uS3_bac-typ"/>
</dbReference>
<evidence type="ECO:0000256" key="3">
    <source>
        <dbReference type="ARBA" id="ARBA00022884"/>
    </source>
</evidence>
<keyword evidence="2 8" id="KW-0699">rRNA-binding</keyword>
<evidence type="ECO:0000256" key="4">
    <source>
        <dbReference type="ARBA" id="ARBA00022980"/>
    </source>
</evidence>
<protein>
    <recommendedName>
        <fullName evidence="7 8">Small ribosomal subunit protein uS3</fullName>
    </recommendedName>
</protein>
<comment type="caution">
    <text evidence="11">The sequence shown here is derived from an EMBL/GenBank/DDBJ whole genome shotgun (WGS) entry which is preliminary data.</text>
</comment>
<comment type="similarity">
    <text evidence="1 8 9">Belongs to the universal ribosomal protein uS3 family.</text>
</comment>
<dbReference type="InterPro" id="IPR057258">
    <property type="entry name" value="Ribosomal_uS3"/>
</dbReference>
<evidence type="ECO:0000259" key="10">
    <source>
        <dbReference type="PROSITE" id="PS50823"/>
    </source>
</evidence>
<dbReference type="GO" id="GO:0022627">
    <property type="term" value="C:cytosolic small ribosomal subunit"/>
    <property type="evidence" value="ECO:0007669"/>
    <property type="project" value="TreeGrafter"/>
</dbReference>
<dbReference type="SUPFAM" id="SSF54821">
    <property type="entry name" value="Ribosomal protein S3 C-terminal domain"/>
    <property type="match status" value="1"/>
</dbReference>
<dbReference type="PANTHER" id="PTHR11760">
    <property type="entry name" value="30S/40S RIBOSOMAL PROTEIN S3"/>
    <property type="match status" value="1"/>
</dbReference>
<dbReference type="GO" id="GO:0019843">
    <property type="term" value="F:rRNA binding"/>
    <property type="evidence" value="ECO:0007669"/>
    <property type="project" value="UniProtKB-UniRule"/>
</dbReference>
<keyword evidence="4 8" id="KW-0689">Ribosomal protein</keyword>
<evidence type="ECO:0000256" key="5">
    <source>
        <dbReference type="ARBA" id="ARBA00023274"/>
    </source>
</evidence>
<evidence type="ECO:0000256" key="1">
    <source>
        <dbReference type="ARBA" id="ARBA00010761"/>
    </source>
</evidence>
<dbReference type="InterPro" id="IPR004044">
    <property type="entry name" value="KH_dom_type_2"/>
</dbReference>
<keyword evidence="5 8" id="KW-0687">Ribonucleoprotein</keyword>
<dbReference type="Pfam" id="PF07650">
    <property type="entry name" value="KH_2"/>
    <property type="match status" value="1"/>
</dbReference>
<keyword evidence="3 8" id="KW-0694">RNA-binding</keyword>
<dbReference type="InterPro" id="IPR009019">
    <property type="entry name" value="KH_sf_prok-type"/>
</dbReference>
<evidence type="ECO:0000313" key="12">
    <source>
        <dbReference type="Proteomes" id="UP000177697"/>
    </source>
</evidence>
<organism evidence="11 12">
    <name type="scientific">Candidatus Zambryskibacteria bacterium RIFOXYC1_FULL_39_10</name>
    <dbReference type="NCBI Taxonomy" id="1802779"/>
    <lineage>
        <taxon>Bacteria</taxon>
        <taxon>Candidatus Zambryskiibacteriota</taxon>
    </lineage>
</organism>
<feature type="domain" description="KH type-2" evidence="10">
    <location>
        <begin position="39"/>
        <end position="114"/>
    </location>
</feature>
<evidence type="ECO:0000256" key="7">
    <source>
        <dbReference type="ARBA" id="ARBA00035257"/>
    </source>
</evidence>
<comment type="subunit">
    <text evidence="8">Part of the 30S ribosomal subunit. Forms a tight complex with proteins S10 and S14.</text>
</comment>
<dbReference type="InterPro" id="IPR001351">
    <property type="entry name" value="Ribosomal_uS3_C"/>
</dbReference>
<dbReference type="AlphaFoldDB" id="A0A1G2V424"/>
<evidence type="ECO:0000256" key="9">
    <source>
        <dbReference type="RuleBase" id="RU003624"/>
    </source>
</evidence>
<dbReference type="InterPro" id="IPR018280">
    <property type="entry name" value="Ribosomal_uS3_CS"/>
</dbReference>
<dbReference type="HAMAP" id="MF_01309_B">
    <property type="entry name" value="Ribosomal_uS3_B"/>
    <property type="match status" value="1"/>
</dbReference>
<dbReference type="SMART" id="SM00322">
    <property type="entry name" value="KH"/>
    <property type="match status" value="1"/>
</dbReference>
<dbReference type="EMBL" id="MHWW01000002">
    <property type="protein sequence ID" value="OHB16373.1"/>
    <property type="molecule type" value="Genomic_DNA"/>
</dbReference>
<evidence type="ECO:0000256" key="2">
    <source>
        <dbReference type="ARBA" id="ARBA00022730"/>
    </source>
</evidence>
<comment type="function">
    <text evidence="6 8">Binds the lower part of the 30S subunit head. Binds mRNA in the 70S ribosome, positioning it for translation.</text>
</comment>
<dbReference type="GO" id="GO:0003729">
    <property type="term" value="F:mRNA binding"/>
    <property type="evidence" value="ECO:0007669"/>
    <property type="project" value="UniProtKB-UniRule"/>
</dbReference>
<evidence type="ECO:0000256" key="6">
    <source>
        <dbReference type="ARBA" id="ARBA00024998"/>
    </source>
</evidence>
<proteinExistence type="inferred from homology"/>
<dbReference type="InterPro" id="IPR015946">
    <property type="entry name" value="KH_dom-like_a/b"/>
</dbReference>
<dbReference type="SUPFAM" id="SSF54814">
    <property type="entry name" value="Prokaryotic type KH domain (KH-domain type II)"/>
    <property type="match status" value="1"/>
</dbReference>
<sequence>MSHTVHPYAHRLGIIRDWRSRWFGIKSKYKENLKGDVLIFEYLKKRLKGAFVNSIEIERNIKTFRIIIETSRPGLIIGRSGEGMTKLRDDVVKFMKRRSLSIKEELKIDVKEVKSPESSSMIAAQMVAEGLEKRLPFRRVMKSMVEKAFANRDVKGVKVTLSGIMGGSNMARTETKKVGRIPLQTLRADIDYAFHEALLPLGKIGIKVWIYKGDIFSKDKNTKS</sequence>
<reference evidence="11 12" key="1">
    <citation type="journal article" date="2016" name="Nat. Commun.">
        <title>Thousands of microbial genomes shed light on interconnected biogeochemical processes in an aquifer system.</title>
        <authorList>
            <person name="Anantharaman K."/>
            <person name="Brown C.T."/>
            <person name="Hug L.A."/>
            <person name="Sharon I."/>
            <person name="Castelle C.J."/>
            <person name="Probst A.J."/>
            <person name="Thomas B.C."/>
            <person name="Singh A."/>
            <person name="Wilkins M.J."/>
            <person name="Karaoz U."/>
            <person name="Brodie E.L."/>
            <person name="Williams K.H."/>
            <person name="Hubbard S.S."/>
            <person name="Banfield J.F."/>
        </authorList>
    </citation>
    <scope>NUCLEOTIDE SEQUENCE [LARGE SCALE GENOMIC DNA]</scope>
</reference>
<name>A0A1G2V424_9BACT</name>
<accession>A0A1G2V424</accession>
<dbReference type="Gene3D" id="3.30.1140.32">
    <property type="entry name" value="Ribosomal protein S3, C-terminal domain"/>
    <property type="match status" value="1"/>
</dbReference>
<dbReference type="GO" id="GO:0003735">
    <property type="term" value="F:structural constituent of ribosome"/>
    <property type="evidence" value="ECO:0007669"/>
    <property type="project" value="InterPro"/>
</dbReference>
<dbReference type="PROSITE" id="PS00548">
    <property type="entry name" value="RIBOSOMAL_S3"/>
    <property type="match status" value="1"/>
</dbReference>
<dbReference type="FunFam" id="3.30.300.20:FF:000001">
    <property type="entry name" value="30S ribosomal protein S3"/>
    <property type="match status" value="1"/>
</dbReference>